<name>A0A8H6T3Z5_MYCCL</name>
<feature type="region of interest" description="Disordered" evidence="1">
    <location>
        <begin position="296"/>
        <end position="327"/>
    </location>
</feature>
<dbReference type="InterPro" id="IPR001810">
    <property type="entry name" value="F-box_dom"/>
</dbReference>
<sequence>MRLTRQLIRVPQPLEMLLLPNEIIQLILCELSRIHPNTVASIAACNRRLHDLVHSIWRDIFLAAFDDPRLPHALQANTTIQPSTSPKEFNYDWTSFTRRIAAANALARNDSQCDFLSLVEVISTTQVVPPEEDAEGMPSETAIVFPPLLRRKSTVQSKNMVWLEQTLANGYPSKLLDRFLQPLDPTGESTSQPQYEDGPQGRAFNKLVFLRGFIPDACSDAAPEKEQRELARLVARKRVYNTKYLMSERMWGPFQPLDNRKLVAYAWRTRLHRADREAEGPSHGIRIQVSTTKTFSSMATDGGSDSDDDPDYVPANMVSDAVSDDDSDDGILEGDIRALLLQLLGQQGLDFMDDTRHPTYVFPAPHRVIPDYAFIAAARFIIETNMRDIFEASHPERTAAMRLAAADVNCDLRDIVDAMQSLDLIRMGGAPGFWRAWSPSAPVDGEGTEQVLDKGKGKEREKETEYQGWDWAGVEGEWRRVVCWLDYRDLLLLNVDKPAFNQDHISETTRIFPMTLRVARYEPPPRPPHGADPNDLIWRLPIIHVVGESRGTDVDIDLRRVIEGTVRMVGDGAVRWSMTSGDMNDDRPEWVTESVQIGGIGSAIGIIGLWTGAEHSPTDPIGPCWAWKLHA</sequence>
<evidence type="ECO:0000313" key="3">
    <source>
        <dbReference type="EMBL" id="KAF7310583.1"/>
    </source>
</evidence>
<dbReference type="Proteomes" id="UP000613580">
    <property type="component" value="Unassembled WGS sequence"/>
</dbReference>
<comment type="caution">
    <text evidence="3">The sequence shown here is derived from an EMBL/GenBank/DDBJ whole genome shotgun (WGS) entry which is preliminary data.</text>
</comment>
<accession>A0A8H6T3Z5</accession>
<proteinExistence type="predicted"/>
<keyword evidence="4" id="KW-1185">Reference proteome</keyword>
<dbReference type="OrthoDB" id="3226064at2759"/>
<reference evidence="3" key="1">
    <citation type="submission" date="2020-05" db="EMBL/GenBank/DDBJ databases">
        <title>Mycena genomes resolve the evolution of fungal bioluminescence.</title>
        <authorList>
            <person name="Tsai I.J."/>
        </authorList>
    </citation>
    <scope>NUCLEOTIDE SEQUENCE</scope>
    <source>
        <strain evidence="3">110903Hualien_Pintung</strain>
    </source>
</reference>
<dbReference type="EMBL" id="JACAZE010000007">
    <property type="protein sequence ID" value="KAF7310583.1"/>
    <property type="molecule type" value="Genomic_DNA"/>
</dbReference>
<evidence type="ECO:0000256" key="1">
    <source>
        <dbReference type="SAM" id="MobiDB-lite"/>
    </source>
</evidence>
<evidence type="ECO:0000313" key="4">
    <source>
        <dbReference type="Proteomes" id="UP000613580"/>
    </source>
</evidence>
<feature type="domain" description="F-box" evidence="2">
    <location>
        <begin position="13"/>
        <end position="60"/>
    </location>
</feature>
<dbReference type="InterPro" id="IPR036047">
    <property type="entry name" value="F-box-like_dom_sf"/>
</dbReference>
<dbReference type="PROSITE" id="PS50181">
    <property type="entry name" value="FBOX"/>
    <property type="match status" value="1"/>
</dbReference>
<dbReference type="SUPFAM" id="SSF81383">
    <property type="entry name" value="F-box domain"/>
    <property type="match status" value="1"/>
</dbReference>
<protein>
    <recommendedName>
        <fullName evidence="2">F-box domain-containing protein</fullName>
    </recommendedName>
</protein>
<organism evidence="3 4">
    <name type="scientific">Mycena chlorophos</name>
    <name type="common">Agaric fungus</name>
    <name type="synonym">Agaricus chlorophos</name>
    <dbReference type="NCBI Taxonomy" id="658473"/>
    <lineage>
        <taxon>Eukaryota</taxon>
        <taxon>Fungi</taxon>
        <taxon>Dikarya</taxon>
        <taxon>Basidiomycota</taxon>
        <taxon>Agaricomycotina</taxon>
        <taxon>Agaricomycetes</taxon>
        <taxon>Agaricomycetidae</taxon>
        <taxon>Agaricales</taxon>
        <taxon>Marasmiineae</taxon>
        <taxon>Mycenaceae</taxon>
        <taxon>Mycena</taxon>
    </lineage>
</organism>
<dbReference type="AlphaFoldDB" id="A0A8H6T3Z5"/>
<gene>
    <name evidence="3" type="ORF">HMN09_00601100</name>
</gene>
<evidence type="ECO:0000259" key="2">
    <source>
        <dbReference type="PROSITE" id="PS50181"/>
    </source>
</evidence>